<protein>
    <submittedName>
        <fullName evidence="2">Cyclic nucleotide-binding domain-containing protein</fullName>
    </submittedName>
</protein>
<feature type="domain" description="Cyclic nucleotide-binding" evidence="1">
    <location>
        <begin position="4"/>
        <end position="73"/>
    </location>
</feature>
<dbReference type="InterPro" id="IPR018490">
    <property type="entry name" value="cNMP-bd_dom_sf"/>
</dbReference>
<sequence length="154" mass="16357">MTALLAGLTADHRDRLLALGHDVAWADGARIFEEGGPADRFWLVRSGLVALDVHAPGRGTLVVETLGEGELLGWSWLFEPYRWQLGAVARGRVSATEFDAAAVRAAMSDDPVFGLELLQLIGARAIGPRLRAARTRLLDLYGGGQGAAGTGPAR</sequence>
<dbReference type="CDD" id="cd00038">
    <property type="entry name" value="CAP_ED"/>
    <property type="match status" value="1"/>
</dbReference>
<evidence type="ECO:0000259" key="1">
    <source>
        <dbReference type="PROSITE" id="PS50042"/>
    </source>
</evidence>
<dbReference type="GO" id="GO:0005829">
    <property type="term" value="C:cytosol"/>
    <property type="evidence" value="ECO:0007669"/>
    <property type="project" value="TreeGrafter"/>
</dbReference>
<evidence type="ECO:0000313" key="2">
    <source>
        <dbReference type="EMBL" id="XCM77557.1"/>
    </source>
</evidence>
<organism evidence="2">
    <name type="scientific">Kitasatospora camelliae</name>
    <dbReference type="NCBI Taxonomy" id="3156397"/>
    <lineage>
        <taxon>Bacteria</taxon>
        <taxon>Bacillati</taxon>
        <taxon>Actinomycetota</taxon>
        <taxon>Actinomycetes</taxon>
        <taxon>Kitasatosporales</taxon>
        <taxon>Streptomycetaceae</taxon>
        <taxon>Kitasatospora</taxon>
    </lineage>
</organism>
<dbReference type="SMART" id="SM00100">
    <property type="entry name" value="cNMP"/>
    <property type="match status" value="1"/>
</dbReference>
<dbReference type="RefSeq" id="WP_354637192.1">
    <property type="nucleotide sequence ID" value="NZ_CP159872.1"/>
</dbReference>
<dbReference type="SUPFAM" id="SSF51206">
    <property type="entry name" value="cAMP-binding domain-like"/>
    <property type="match status" value="1"/>
</dbReference>
<dbReference type="InterPro" id="IPR000595">
    <property type="entry name" value="cNMP-bd_dom"/>
</dbReference>
<dbReference type="EMBL" id="CP159872">
    <property type="protein sequence ID" value="XCM77557.1"/>
    <property type="molecule type" value="Genomic_DNA"/>
</dbReference>
<dbReference type="PANTHER" id="PTHR24567">
    <property type="entry name" value="CRP FAMILY TRANSCRIPTIONAL REGULATORY PROTEIN"/>
    <property type="match status" value="1"/>
</dbReference>
<dbReference type="Pfam" id="PF00027">
    <property type="entry name" value="cNMP_binding"/>
    <property type="match status" value="1"/>
</dbReference>
<dbReference type="PANTHER" id="PTHR24567:SF74">
    <property type="entry name" value="HTH-TYPE TRANSCRIPTIONAL REGULATOR ARCR"/>
    <property type="match status" value="1"/>
</dbReference>
<proteinExistence type="predicted"/>
<dbReference type="GO" id="GO:0003700">
    <property type="term" value="F:DNA-binding transcription factor activity"/>
    <property type="evidence" value="ECO:0007669"/>
    <property type="project" value="TreeGrafter"/>
</dbReference>
<dbReference type="Gene3D" id="2.60.120.10">
    <property type="entry name" value="Jelly Rolls"/>
    <property type="match status" value="1"/>
</dbReference>
<name>A0AAU8JP10_9ACTN</name>
<gene>
    <name evidence="2" type="ORF">ABWK59_00625</name>
</gene>
<accession>A0AAU8JP10</accession>
<reference evidence="2" key="1">
    <citation type="submission" date="2024-06" db="EMBL/GenBank/DDBJ databases">
        <title>The genome sequences of Kitasatospora sp. strain HUAS MG31.</title>
        <authorList>
            <person name="Mo P."/>
        </authorList>
    </citation>
    <scope>NUCLEOTIDE SEQUENCE</scope>
    <source>
        <strain evidence="2">HUAS MG31</strain>
    </source>
</reference>
<dbReference type="PROSITE" id="PS50042">
    <property type="entry name" value="CNMP_BINDING_3"/>
    <property type="match status" value="1"/>
</dbReference>
<dbReference type="InterPro" id="IPR014710">
    <property type="entry name" value="RmlC-like_jellyroll"/>
</dbReference>
<dbReference type="KEGG" id="kcm:ABWK59_00625"/>
<dbReference type="AlphaFoldDB" id="A0AAU8JP10"/>
<dbReference type="InterPro" id="IPR050397">
    <property type="entry name" value="Env_Response_Regulators"/>
</dbReference>